<sequence length="354" mass="41299">MSSEAKPRVILSPGKGPIPDFPKGTKVTFDFKTVKRGENGEEIVIDDSKKYKKPMELLIGKEFKLQVWEECVKTMRVGEISKFNVHKSLVVNYPFVAQAYRKFANKKENESEEENHHVSRRCCGLSAAKTNYADLDDLIENPSDLEFTIELLKVENPSEYEKEIWQMEESERLESIPKFREEGNKLYKQKRYEEASQKYASALGIIEQLMSKEKPGESEWNEFDRMKIPLLSNYSQCKLLLGDYYSVIENCTEVIKRDPTNTKAYFRRAKAHSKVWNVEEAKSDFFKVIELDKSLEATVRKELRDLKTAVKEKTEKEKQLIPLKHAKFLIWIIDKHFDIVEIISSFSLTKMKNV</sequence>
<dbReference type="SUPFAM" id="SSF54534">
    <property type="entry name" value="FKBP-like"/>
    <property type="match status" value="1"/>
</dbReference>
<evidence type="ECO:0000256" key="3">
    <source>
        <dbReference type="ARBA" id="ARBA00022737"/>
    </source>
</evidence>
<proteinExistence type="predicted"/>
<dbReference type="AlphaFoldDB" id="A0A443QI21"/>
<comment type="subcellular location">
    <subcellularLocation>
        <location evidence="1">Cytoplasm</location>
    </subcellularLocation>
</comment>
<evidence type="ECO:0000259" key="5">
    <source>
        <dbReference type="Pfam" id="PF23322"/>
    </source>
</evidence>
<evidence type="ECO:0000256" key="4">
    <source>
        <dbReference type="ARBA" id="ARBA00022803"/>
    </source>
</evidence>
<dbReference type="InterPro" id="IPR039663">
    <property type="entry name" value="AIP/AIPL1/TTC9"/>
</dbReference>
<dbReference type="GO" id="GO:0005737">
    <property type="term" value="C:cytoplasm"/>
    <property type="evidence" value="ECO:0007669"/>
    <property type="project" value="UniProtKB-SubCell"/>
</dbReference>
<keyword evidence="6" id="KW-0675">Receptor</keyword>
<dbReference type="Gene3D" id="3.10.50.40">
    <property type="match status" value="1"/>
</dbReference>
<dbReference type="PANTHER" id="PTHR11242:SF0">
    <property type="entry name" value="TPR_REGION DOMAIN-CONTAINING PROTEIN"/>
    <property type="match status" value="1"/>
</dbReference>
<name>A0A443QI21_9ACAR</name>
<evidence type="ECO:0000256" key="2">
    <source>
        <dbReference type="ARBA" id="ARBA00022490"/>
    </source>
</evidence>
<comment type="caution">
    <text evidence="6">The sequence shown here is derived from an EMBL/GenBank/DDBJ whole genome shotgun (WGS) entry which is preliminary data.</text>
</comment>
<dbReference type="Proteomes" id="UP000285301">
    <property type="component" value="Unassembled WGS sequence"/>
</dbReference>
<keyword evidence="3" id="KW-0677">Repeat</keyword>
<dbReference type="InterPro" id="IPR056277">
    <property type="entry name" value="PPIase_AIP"/>
</dbReference>
<dbReference type="Gene3D" id="1.25.40.10">
    <property type="entry name" value="Tetratricopeptide repeat domain"/>
    <property type="match status" value="1"/>
</dbReference>
<feature type="domain" description="AIP/AIPL N-terminal FKBP-type PPIase" evidence="5">
    <location>
        <begin position="7"/>
        <end position="153"/>
    </location>
</feature>
<evidence type="ECO:0000313" key="7">
    <source>
        <dbReference type="Proteomes" id="UP000285301"/>
    </source>
</evidence>
<evidence type="ECO:0000313" key="6">
    <source>
        <dbReference type="EMBL" id="RWS02671.1"/>
    </source>
</evidence>
<dbReference type="STRING" id="1965070.A0A443QI21"/>
<accession>A0A443QI21</accession>
<dbReference type="GO" id="GO:0003755">
    <property type="term" value="F:peptidyl-prolyl cis-trans isomerase activity"/>
    <property type="evidence" value="ECO:0007669"/>
    <property type="project" value="InterPro"/>
</dbReference>
<keyword evidence="2" id="KW-0963">Cytoplasm</keyword>
<organism evidence="6 7">
    <name type="scientific">Dinothrombium tinctorium</name>
    <dbReference type="NCBI Taxonomy" id="1965070"/>
    <lineage>
        <taxon>Eukaryota</taxon>
        <taxon>Metazoa</taxon>
        <taxon>Ecdysozoa</taxon>
        <taxon>Arthropoda</taxon>
        <taxon>Chelicerata</taxon>
        <taxon>Arachnida</taxon>
        <taxon>Acari</taxon>
        <taxon>Acariformes</taxon>
        <taxon>Trombidiformes</taxon>
        <taxon>Prostigmata</taxon>
        <taxon>Anystina</taxon>
        <taxon>Parasitengona</taxon>
        <taxon>Trombidioidea</taxon>
        <taxon>Trombidiidae</taxon>
        <taxon>Dinothrombium</taxon>
    </lineage>
</organism>
<evidence type="ECO:0000256" key="1">
    <source>
        <dbReference type="ARBA" id="ARBA00004496"/>
    </source>
</evidence>
<dbReference type="FunFam" id="1.25.40.10:FF:000052">
    <property type="entry name" value="Aryl-hydrocarbon-interacting protein-like 1"/>
    <property type="match status" value="1"/>
</dbReference>
<dbReference type="InterPro" id="IPR046357">
    <property type="entry name" value="PPIase_dom_sf"/>
</dbReference>
<dbReference type="OrthoDB" id="5829758at2759"/>
<gene>
    <name evidence="6" type="ORF">B4U79_09605</name>
</gene>
<dbReference type="EMBL" id="NCKU01007386">
    <property type="protein sequence ID" value="RWS02671.1"/>
    <property type="molecule type" value="Genomic_DNA"/>
</dbReference>
<dbReference type="InterPro" id="IPR019734">
    <property type="entry name" value="TPR_rpt"/>
</dbReference>
<keyword evidence="4" id="KW-0802">TPR repeat</keyword>
<dbReference type="Pfam" id="PF23322">
    <property type="entry name" value="PPIase_AIP"/>
    <property type="match status" value="1"/>
</dbReference>
<protein>
    <submittedName>
        <fullName evidence="6">AH receptor-interacting protein-like protein</fullName>
    </submittedName>
</protein>
<dbReference type="InterPro" id="IPR011990">
    <property type="entry name" value="TPR-like_helical_dom_sf"/>
</dbReference>
<dbReference type="PANTHER" id="PTHR11242">
    <property type="entry name" value="ARYL HYDROCARBON RECEPTOR INTERACTING PROTEIN RELATED"/>
    <property type="match status" value="1"/>
</dbReference>
<reference evidence="6 7" key="1">
    <citation type="journal article" date="2018" name="Gigascience">
        <title>Genomes of trombidid mites reveal novel predicted allergens and laterally-transferred genes associated with secondary metabolism.</title>
        <authorList>
            <person name="Dong X."/>
            <person name="Chaisiri K."/>
            <person name="Xia D."/>
            <person name="Armstrong S.D."/>
            <person name="Fang Y."/>
            <person name="Donnelly M.J."/>
            <person name="Kadowaki T."/>
            <person name="McGarry J.W."/>
            <person name="Darby A.C."/>
            <person name="Makepeace B.L."/>
        </authorList>
    </citation>
    <scope>NUCLEOTIDE SEQUENCE [LARGE SCALE GENOMIC DNA]</scope>
    <source>
        <strain evidence="6">UoL-WK</strain>
    </source>
</reference>
<keyword evidence="7" id="KW-1185">Reference proteome</keyword>
<dbReference type="SMART" id="SM00028">
    <property type="entry name" value="TPR"/>
    <property type="match status" value="3"/>
</dbReference>
<dbReference type="SUPFAM" id="SSF48452">
    <property type="entry name" value="TPR-like"/>
    <property type="match status" value="1"/>
</dbReference>